<feature type="region of interest" description="Disordered" evidence="1">
    <location>
        <begin position="45"/>
        <end position="149"/>
    </location>
</feature>
<name>A0A4P9VZG1_9FUNG</name>
<feature type="region of interest" description="Disordered" evidence="1">
    <location>
        <begin position="226"/>
        <end position="260"/>
    </location>
</feature>
<protein>
    <submittedName>
        <fullName evidence="2">Uncharacterized protein</fullName>
    </submittedName>
</protein>
<accession>A0A4P9VZG1</accession>
<keyword evidence="3" id="KW-1185">Reference proteome</keyword>
<dbReference type="Proteomes" id="UP000269721">
    <property type="component" value="Unassembled WGS sequence"/>
</dbReference>
<reference evidence="3" key="1">
    <citation type="journal article" date="2018" name="Nat. Microbiol.">
        <title>Leveraging single-cell genomics to expand the fungal tree of life.</title>
        <authorList>
            <person name="Ahrendt S.R."/>
            <person name="Quandt C.A."/>
            <person name="Ciobanu D."/>
            <person name="Clum A."/>
            <person name="Salamov A."/>
            <person name="Andreopoulos B."/>
            <person name="Cheng J.F."/>
            <person name="Woyke T."/>
            <person name="Pelin A."/>
            <person name="Henrissat B."/>
            <person name="Reynolds N.K."/>
            <person name="Benny G.L."/>
            <person name="Smith M.E."/>
            <person name="James T.Y."/>
            <person name="Grigoriev I.V."/>
        </authorList>
    </citation>
    <scope>NUCLEOTIDE SEQUENCE [LARGE SCALE GENOMIC DNA]</scope>
</reference>
<dbReference type="EMBL" id="ML000895">
    <property type="protein sequence ID" value="RKO83740.1"/>
    <property type="molecule type" value="Genomic_DNA"/>
</dbReference>
<feature type="compositionally biased region" description="Basic and acidic residues" evidence="1">
    <location>
        <begin position="83"/>
        <end position="95"/>
    </location>
</feature>
<sequence>MAVRTGQTPRILPQTADCPNSEHVWSSEFSALAFQVGGGVGIGHFRWQPHSNTTGNRQRPDHTATPESTRSVRRQPQAAARAPTKDRQGKARRVDSQVSGTPDKAERNPSALSATPPAAPPSNHLSAADPAKMADPTAPAPMDHPSHSPLKRNYFAAARASPFHRAAVRHRLGTADAKKKALSIFIAALAAARLLRRARAAKRKRRLHAAPVRRLTSTALISEPEELQPLLKNVGHPDGRDREEEEGEQEVEEDEDAPVVLKASSSGLTRAFTEALSTAVK</sequence>
<dbReference type="AlphaFoldDB" id="A0A4P9VZG1"/>
<organism evidence="2 3">
    <name type="scientific">Blyttiomyces helicus</name>
    <dbReference type="NCBI Taxonomy" id="388810"/>
    <lineage>
        <taxon>Eukaryota</taxon>
        <taxon>Fungi</taxon>
        <taxon>Fungi incertae sedis</taxon>
        <taxon>Chytridiomycota</taxon>
        <taxon>Chytridiomycota incertae sedis</taxon>
        <taxon>Chytridiomycetes</taxon>
        <taxon>Chytridiomycetes incertae sedis</taxon>
        <taxon>Blyttiomyces</taxon>
    </lineage>
</organism>
<feature type="compositionally biased region" description="Acidic residues" evidence="1">
    <location>
        <begin position="243"/>
        <end position="257"/>
    </location>
</feature>
<evidence type="ECO:0000313" key="2">
    <source>
        <dbReference type="EMBL" id="RKO83740.1"/>
    </source>
</evidence>
<evidence type="ECO:0000313" key="3">
    <source>
        <dbReference type="Proteomes" id="UP000269721"/>
    </source>
</evidence>
<gene>
    <name evidence="2" type="ORF">BDK51DRAFT_45008</name>
</gene>
<evidence type="ECO:0000256" key="1">
    <source>
        <dbReference type="SAM" id="MobiDB-lite"/>
    </source>
</evidence>
<proteinExistence type="predicted"/>